<dbReference type="Gene3D" id="1.20.1420.30">
    <property type="entry name" value="NCX, central ion-binding region"/>
    <property type="match status" value="1"/>
</dbReference>
<keyword evidence="3 5" id="KW-1133">Transmembrane helix</keyword>
<evidence type="ECO:0000256" key="4">
    <source>
        <dbReference type="ARBA" id="ARBA00023136"/>
    </source>
</evidence>
<name>A0A1H5TXW2_9FIRM</name>
<dbReference type="InterPro" id="IPR004837">
    <property type="entry name" value="NaCa_Exmemb"/>
</dbReference>
<comment type="subcellular location">
    <subcellularLocation>
        <location evidence="1">Membrane</location>
        <topology evidence="1">Multi-pass membrane protein</topology>
    </subcellularLocation>
</comment>
<feature type="domain" description="Sodium/calcium exchanger membrane region" evidence="6">
    <location>
        <begin position="5"/>
        <end position="72"/>
    </location>
</feature>
<dbReference type="Proteomes" id="UP000236726">
    <property type="component" value="Unassembled WGS sequence"/>
</dbReference>
<evidence type="ECO:0000256" key="3">
    <source>
        <dbReference type="ARBA" id="ARBA00022989"/>
    </source>
</evidence>
<dbReference type="InterPro" id="IPR044880">
    <property type="entry name" value="NCX_ion-bd_dom_sf"/>
</dbReference>
<evidence type="ECO:0000313" key="7">
    <source>
        <dbReference type="EMBL" id="SEF67028.1"/>
    </source>
</evidence>
<feature type="transmembrane region" description="Helical" evidence="5">
    <location>
        <begin position="57"/>
        <end position="73"/>
    </location>
</feature>
<keyword evidence="4 5" id="KW-0472">Membrane</keyword>
<sequence>MVFLNIFNMMFILGILSLINPVTVNAASLCDMIILTIVSIIVFIFSLTRNTIERKEGLVMIFIYVADMIFAIMR</sequence>
<dbReference type="EMBL" id="FNUL01000005">
    <property type="protein sequence ID" value="SEF67028.1"/>
    <property type="molecule type" value="Genomic_DNA"/>
</dbReference>
<feature type="transmembrane region" description="Helical" evidence="5">
    <location>
        <begin position="12"/>
        <end position="45"/>
    </location>
</feature>
<accession>A0A1H5TXW2</accession>
<organism evidence="7 8">
    <name type="scientific">Lachnospira multipara</name>
    <dbReference type="NCBI Taxonomy" id="28051"/>
    <lineage>
        <taxon>Bacteria</taxon>
        <taxon>Bacillati</taxon>
        <taxon>Bacillota</taxon>
        <taxon>Clostridia</taxon>
        <taxon>Lachnospirales</taxon>
        <taxon>Lachnospiraceae</taxon>
        <taxon>Lachnospira</taxon>
    </lineage>
</organism>
<dbReference type="GO" id="GO:0016020">
    <property type="term" value="C:membrane"/>
    <property type="evidence" value="ECO:0007669"/>
    <property type="project" value="UniProtKB-SubCell"/>
</dbReference>
<proteinExistence type="predicted"/>
<keyword evidence="2 5" id="KW-0812">Transmembrane</keyword>
<dbReference type="GO" id="GO:0055085">
    <property type="term" value="P:transmembrane transport"/>
    <property type="evidence" value="ECO:0007669"/>
    <property type="project" value="InterPro"/>
</dbReference>
<protein>
    <submittedName>
        <fullName evidence="7">Cation:H+ antiporter</fullName>
    </submittedName>
</protein>
<evidence type="ECO:0000256" key="1">
    <source>
        <dbReference type="ARBA" id="ARBA00004141"/>
    </source>
</evidence>
<gene>
    <name evidence="7" type="ORF">SAMN05216537_105157</name>
</gene>
<dbReference type="RefSeq" id="WP_103952596.1">
    <property type="nucleotide sequence ID" value="NZ_FNUL01000005.1"/>
</dbReference>
<evidence type="ECO:0000313" key="8">
    <source>
        <dbReference type="Proteomes" id="UP000236726"/>
    </source>
</evidence>
<evidence type="ECO:0000259" key="6">
    <source>
        <dbReference type="Pfam" id="PF01699"/>
    </source>
</evidence>
<reference evidence="7 8" key="1">
    <citation type="submission" date="2016-10" db="EMBL/GenBank/DDBJ databases">
        <authorList>
            <person name="de Groot N.N."/>
        </authorList>
    </citation>
    <scope>NUCLEOTIDE SEQUENCE [LARGE SCALE GENOMIC DNA]</scope>
    <source>
        <strain evidence="7 8">D15d</strain>
    </source>
</reference>
<keyword evidence="8" id="KW-1185">Reference proteome</keyword>
<dbReference type="AlphaFoldDB" id="A0A1H5TXW2"/>
<evidence type="ECO:0000256" key="5">
    <source>
        <dbReference type="SAM" id="Phobius"/>
    </source>
</evidence>
<evidence type="ECO:0000256" key="2">
    <source>
        <dbReference type="ARBA" id="ARBA00022692"/>
    </source>
</evidence>
<dbReference type="Pfam" id="PF01699">
    <property type="entry name" value="Na_Ca_ex"/>
    <property type="match status" value="1"/>
</dbReference>